<comment type="caution">
    <text evidence="1">The sequence shown here is derived from an EMBL/GenBank/DDBJ whole genome shotgun (WGS) entry which is preliminary data.</text>
</comment>
<organism evidence="1 2">
    <name type="scientific">Yersinia mollaretii (strain ATCC 43969 / DSM 18520 / CIP 103324 / CNY 7263 / WAIP 204)</name>
    <dbReference type="NCBI Taxonomy" id="349967"/>
    <lineage>
        <taxon>Bacteria</taxon>
        <taxon>Pseudomonadati</taxon>
        <taxon>Pseudomonadota</taxon>
        <taxon>Gammaproteobacteria</taxon>
        <taxon>Enterobacterales</taxon>
        <taxon>Yersiniaceae</taxon>
        <taxon>Yersinia</taxon>
    </lineage>
</organism>
<gene>
    <name evidence="1" type="ORF">ymoll0001_770</name>
</gene>
<protein>
    <submittedName>
        <fullName evidence="1">CbbY family protein</fullName>
    </submittedName>
</protein>
<reference evidence="1" key="1">
    <citation type="submission" date="2008-12" db="EMBL/GenBank/DDBJ databases">
        <title>Annotation of the Yersinia mollaretii ATCC 43969 genome.</title>
        <authorList>
            <person name="Read T.D."/>
            <person name="Akmal A."/>
            <person name="Bishop-Lilly K."/>
            <person name="Chen P.E."/>
            <person name="Cook C."/>
            <person name="Kiley M.P."/>
            <person name="Lentz S."/>
            <person name="Mateczun A."/>
            <person name="Nagarajan N."/>
            <person name="Nolan N."/>
            <person name="Osborne B.I."/>
            <person name="Pop M."/>
            <person name="Sozhamannan S."/>
            <person name="Stewart A.C."/>
            <person name="Sulakvelidze A."/>
            <person name="Thomason B."/>
            <person name="Willner K."/>
            <person name="Zwick M.E."/>
        </authorList>
    </citation>
    <scope>NUCLEOTIDE SEQUENCE [LARGE SCALE GENOMIC DNA]</scope>
    <source>
        <strain evidence="1">ATCC 43969</strain>
    </source>
</reference>
<evidence type="ECO:0000313" key="2">
    <source>
        <dbReference type="Proteomes" id="UP000003027"/>
    </source>
</evidence>
<sequence>MGKHHDVSLTAQHFAIDQGSIAIEHDALNVIHVTNPSIE</sequence>
<evidence type="ECO:0000313" key="1">
    <source>
        <dbReference type="EMBL" id="EEQ10098.1"/>
    </source>
</evidence>
<dbReference type="EMBL" id="AALD02000024">
    <property type="protein sequence ID" value="EEQ10098.1"/>
    <property type="molecule type" value="Genomic_DNA"/>
</dbReference>
<dbReference type="Proteomes" id="UP000003027">
    <property type="component" value="Unassembled WGS sequence"/>
</dbReference>
<keyword evidence="2" id="KW-1185">Reference proteome</keyword>
<proteinExistence type="predicted"/>
<name>A0ABM9Y8D6_YERMW</name>
<accession>A0ABM9Y8D6</accession>